<accession>A0ABZ0QTJ8</accession>
<evidence type="ECO:0000256" key="1">
    <source>
        <dbReference type="SAM" id="Phobius"/>
    </source>
</evidence>
<evidence type="ECO:0000259" key="2">
    <source>
        <dbReference type="Pfam" id="PF13400"/>
    </source>
</evidence>
<evidence type="ECO:0000313" key="4">
    <source>
        <dbReference type="Proteomes" id="UP001304683"/>
    </source>
</evidence>
<feature type="transmembrane region" description="Helical" evidence="1">
    <location>
        <begin position="26"/>
        <end position="46"/>
    </location>
</feature>
<sequence>MEEHGSRRGAARGRAVAEEQRLQRGAVAATFLLLLPVMIAAVGLVLDGSRLILVRAQAQAVADMASLAAVQEIDEQAFARGEPLLRTAAAEATARRWLEDGLRRAFGEAMATQSTIDVVVINASASAPRRHPWSGRRLTEPTVAVRVLVPVRLGWIPGPSPVSVRVAADASVAIQPTADAR</sequence>
<dbReference type="Pfam" id="PF13400">
    <property type="entry name" value="Tad"/>
    <property type="match status" value="1"/>
</dbReference>
<evidence type="ECO:0000313" key="3">
    <source>
        <dbReference type="EMBL" id="WPD20162.1"/>
    </source>
</evidence>
<reference evidence="3 4" key="1">
    <citation type="submission" date="2023-08" db="EMBL/GenBank/DDBJ databases">
        <title>Genome sequence of Thermaerobacter compostii strain Ins1, a spore-forming filamentous bacterium isolated from a deep geothermal reservoir.</title>
        <authorList>
            <person name="Bregnard D."/>
            <person name="Gonzalez D."/>
            <person name="Junier P."/>
        </authorList>
    </citation>
    <scope>NUCLEOTIDE SEQUENCE [LARGE SCALE GENOMIC DNA]</scope>
    <source>
        <strain evidence="3 4">Ins1</strain>
    </source>
</reference>
<proteinExistence type="predicted"/>
<keyword evidence="4" id="KW-1185">Reference proteome</keyword>
<feature type="domain" description="Putative Flp pilus-assembly TadG-like N-terminal" evidence="2">
    <location>
        <begin position="25"/>
        <end position="71"/>
    </location>
</feature>
<organism evidence="3 4">
    <name type="scientific">Thermaerobacter composti</name>
    <dbReference type="NCBI Taxonomy" id="554949"/>
    <lineage>
        <taxon>Bacteria</taxon>
        <taxon>Bacillati</taxon>
        <taxon>Bacillota</taxon>
        <taxon>Clostridia</taxon>
        <taxon>Eubacteriales</taxon>
        <taxon>Clostridiales Family XVII. Incertae Sedis</taxon>
        <taxon>Thermaerobacter</taxon>
    </lineage>
</organism>
<name>A0ABZ0QTJ8_9FIRM</name>
<keyword evidence="1" id="KW-0812">Transmembrane</keyword>
<gene>
    <name evidence="3" type="ORF">Q5761_05910</name>
</gene>
<protein>
    <submittedName>
        <fullName evidence="3">Pilus assembly protein TadG-related protein</fullName>
    </submittedName>
</protein>
<dbReference type="RefSeq" id="WP_318751534.1">
    <property type="nucleotide sequence ID" value="NZ_CP132508.1"/>
</dbReference>
<dbReference type="Proteomes" id="UP001304683">
    <property type="component" value="Chromosome"/>
</dbReference>
<dbReference type="InterPro" id="IPR028087">
    <property type="entry name" value="Tad_N"/>
</dbReference>
<dbReference type="EMBL" id="CP132508">
    <property type="protein sequence ID" value="WPD20162.1"/>
    <property type="molecule type" value="Genomic_DNA"/>
</dbReference>
<keyword evidence="1" id="KW-1133">Transmembrane helix</keyword>
<keyword evidence="1" id="KW-0472">Membrane</keyword>